<reference evidence="2 3" key="1">
    <citation type="submission" date="2019-03" db="EMBL/GenBank/DDBJ databases">
        <title>Deep-cultivation of Planctomycetes and their phenomic and genomic characterization uncovers novel biology.</title>
        <authorList>
            <person name="Wiegand S."/>
            <person name="Jogler M."/>
            <person name="Boedeker C."/>
            <person name="Pinto D."/>
            <person name="Vollmers J."/>
            <person name="Rivas-Marin E."/>
            <person name="Kohn T."/>
            <person name="Peeters S.H."/>
            <person name="Heuer A."/>
            <person name="Rast P."/>
            <person name="Oberbeckmann S."/>
            <person name="Bunk B."/>
            <person name="Jeske O."/>
            <person name="Meyerdierks A."/>
            <person name="Storesund J.E."/>
            <person name="Kallscheuer N."/>
            <person name="Luecker S."/>
            <person name="Lage O.M."/>
            <person name="Pohl T."/>
            <person name="Merkel B.J."/>
            <person name="Hornburger P."/>
            <person name="Mueller R.-W."/>
            <person name="Bruemmer F."/>
            <person name="Labrenz M."/>
            <person name="Spormann A.M."/>
            <person name="Op den Camp H."/>
            <person name="Overmann J."/>
            <person name="Amann R."/>
            <person name="Jetten M.S.M."/>
            <person name="Mascher T."/>
            <person name="Medema M.H."/>
            <person name="Devos D.P."/>
            <person name="Kaster A.-K."/>
            <person name="Ovreas L."/>
            <person name="Rohde M."/>
            <person name="Galperin M.Y."/>
            <person name="Jogler C."/>
        </authorList>
    </citation>
    <scope>NUCLEOTIDE SEQUENCE [LARGE SCALE GENOMIC DNA]</scope>
    <source>
        <strain evidence="2 3">Enr13</strain>
    </source>
</reference>
<accession>A0A518HNS4</accession>
<evidence type="ECO:0000313" key="2">
    <source>
        <dbReference type="EMBL" id="QDV42492.1"/>
    </source>
</evidence>
<proteinExistence type="predicted"/>
<evidence type="ECO:0000313" key="3">
    <source>
        <dbReference type="Proteomes" id="UP000319004"/>
    </source>
</evidence>
<protein>
    <submittedName>
        <fullName evidence="2">Uncharacterized protein</fullName>
    </submittedName>
</protein>
<sequence>MRSRVFGTESARQNQRMRSPLKDRRDGPLNGPNWGGSTEASGRRHAGKAPASAAGASRRWLAIASLEASVNRSEAIAQGS</sequence>
<organism evidence="2 3">
    <name type="scientific">Stieleria neptunia</name>
    <dbReference type="NCBI Taxonomy" id="2527979"/>
    <lineage>
        <taxon>Bacteria</taxon>
        <taxon>Pseudomonadati</taxon>
        <taxon>Planctomycetota</taxon>
        <taxon>Planctomycetia</taxon>
        <taxon>Pirellulales</taxon>
        <taxon>Pirellulaceae</taxon>
        <taxon>Stieleria</taxon>
    </lineage>
</organism>
<feature type="compositionally biased region" description="Low complexity" evidence="1">
    <location>
        <begin position="48"/>
        <end position="57"/>
    </location>
</feature>
<keyword evidence="3" id="KW-1185">Reference proteome</keyword>
<dbReference type="KEGG" id="snep:Enr13x_23400"/>
<dbReference type="EMBL" id="CP037423">
    <property type="protein sequence ID" value="QDV42492.1"/>
    <property type="molecule type" value="Genomic_DNA"/>
</dbReference>
<evidence type="ECO:0000256" key="1">
    <source>
        <dbReference type="SAM" id="MobiDB-lite"/>
    </source>
</evidence>
<dbReference type="AlphaFoldDB" id="A0A518HNS4"/>
<dbReference type="Proteomes" id="UP000319004">
    <property type="component" value="Chromosome"/>
</dbReference>
<gene>
    <name evidence="2" type="ORF">Enr13x_23400</name>
</gene>
<feature type="region of interest" description="Disordered" evidence="1">
    <location>
        <begin position="1"/>
        <end position="57"/>
    </location>
</feature>
<name>A0A518HNS4_9BACT</name>